<evidence type="ECO:0000256" key="1">
    <source>
        <dbReference type="ARBA" id="ARBA00023015"/>
    </source>
</evidence>
<dbReference type="GO" id="GO:0016787">
    <property type="term" value="F:hydrolase activity"/>
    <property type="evidence" value="ECO:0007669"/>
    <property type="project" value="UniProtKB-KW"/>
</dbReference>
<keyword evidence="3" id="KW-0804">Transcription</keyword>
<dbReference type="PANTHER" id="PTHR44688:SF16">
    <property type="entry name" value="DNA-BINDING TRANSCRIPTIONAL ACTIVATOR DEVR_DOSR"/>
    <property type="match status" value="1"/>
</dbReference>
<proteinExistence type="predicted"/>
<evidence type="ECO:0000259" key="4">
    <source>
        <dbReference type="PROSITE" id="PS50043"/>
    </source>
</evidence>
<reference evidence="5 6" key="1">
    <citation type="submission" date="2018-05" db="EMBL/GenBank/DDBJ databases">
        <title>Genomic Encyclopedia of Type Strains, Phase IV (KMG-IV): sequencing the most valuable type-strain genomes for metagenomic binning, comparative biology and taxonomic classification.</title>
        <authorList>
            <person name="Goeker M."/>
        </authorList>
    </citation>
    <scope>NUCLEOTIDE SEQUENCE [LARGE SCALE GENOMIC DNA]</scope>
    <source>
        <strain evidence="5 6">DSM 16097</strain>
    </source>
</reference>
<dbReference type="InterPro" id="IPR036388">
    <property type="entry name" value="WH-like_DNA-bd_sf"/>
</dbReference>
<dbReference type="SUPFAM" id="SSF46894">
    <property type="entry name" value="C-terminal effector domain of the bipartite response regulators"/>
    <property type="match status" value="1"/>
</dbReference>
<evidence type="ECO:0000313" key="5">
    <source>
        <dbReference type="EMBL" id="PWK62933.1"/>
    </source>
</evidence>
<dbReference type="Gene3D" id="1.10.10.10">
    <property type="entry name" value="Winged helix-like DNA-binding domain superfamily/Winged helix DNA-binding domain"/>
    <property type="match status" value="1"/>
</dbReference>
<dbReference type="GO" id="GO:0003677">
    <property type="term" value="F:DNA binding"/>
    <property type="evidence" value="ECO:0007669"/>
    <property type="project" value="UniProtKB-KW"/>
</dbReference>
<dbReference type="InterPro" id="IPR000792">
    <property type="entry name" value="Tscrpt_reg_LuxR_C"/>
</dbReference>
<protein>
    <submittedName>
        <fullName evidence="5">Alpha-beta hydrolase superfamily lysophospholipase</fullName>
    </submittedName>
</protein>
<dbReference type="InterPro" id="IPR022742">
    <property type="entry name" value="Hydrolase_4"/>
</dbReference>
<sequence length="601" mass="64871">MIAAADGMPLLMRHVLPSGRRTVFSAVIGHGPTVHSGHMTGLAEALAQQGIACLAGDLRGHGGSVTERQPLAHLDPDTGWSDWLEDMTALARVAFRGVPRKDRVLIGGAMSGHLMTQMLHRDPDLAGNLVMAAPIPPQPGLRALVMAFLRFRRMTHPLDRPDPQIQHHLYGFLRAHLPPGSQNQDTISADPDTVARVLQDPRGFPTPTLGYWIAMLQGMDAIWTDIGPGEMPADLRVLILSGPDDPQTRGGRLSGRLRDWWHSRGVADVTLRSIEGVRANILIDAPRLPVAPAITEWLSGTSDATPLPQDDAVPYQTALARLGVSVGDPVSIPALIDLCYAALEDDERWVELLYRLLLSSDADPAGMDALMQTVQPHWQRAFELREELRQAAAMGRLYHELIDRMAVGVAVLDADFALRDWNSAFAGAVATLSGQPLERLDLQRAVARILAAGPAGGRDGRRACDEVPVMHEGHVVGVLLQPVGLTAMAGGMAPPGRLLVLRAPETRGADRQHRAGLLSLAYGLTGQEATVAVHLAEGMTTEAIAQAMGVGDATVRSHIKRTFDKMGVSSRPELIHRVMSGPLGWLMGEDRARDASPPRLR</sequence>
<dbReference type="PRINTS" id="PR00038">
    <property type="entry name" value="HTHLUXR"/>
</dbReference>
<comment type="caution">
    <text evidence="5">The sequence shown here is derived from an EMBL/GenBank/DDBJ whole genome shotgun (WGS) entry which is preliminary data.</text>
</comment>
<dbReference type="PANTHER" id="PTHR44688">
    <property type="entry name" value="DNA-BINDING TRANSCRIPTIONAL ACTIVATOR DEVR_DOSR"/>
    <property type="match status" value="1"/>
</dbReference>
<dbReference type="Pfam" id="PF12146">
    <property type="entry name" value="Hydrolase_4"/>
    <property type="match status" value="1"/>
</dbReference>
<keyword evidence="5" id="KW-0378">Hydrolase</keyword>
<name>A0A316H5T8_9RHOB</name>
<dbReference type="InterPro" id="IPR029058">
    <property type="entry name" value="AB_hydrolase_fold"/>
</dbReference>
<feature type="domain" description="HTH luxR-type" evidence="4">
    <location>
        <begin position="517"/>
        <end position="582"/>
    </location>
</feature>
<dbReference type="SUPFAM" id="SSF53474">
    <property type="entry name" value="alpha/beta-Hydrolases"/>
    <property type="match status" value="1"/>
</dbReference>
<accession>A0A316H5T8</accession>
<keyword evidence="6" id="KW-1185">Reference proteome</keyword>
<dbReference type="Proteomes" id="UP000245708">
    <property type="component" value="Unassembled WGS sequence"/>
</dbReference>
<dbReference type="CDD" id="cd06170">
    <property type="entry name" value="LuxR_C_like"/>
    <property type="match status" value="1"/>
</dbReference>
<evidence type="ECO:0000313" key="6">
    <source>
        <dbReference type="Proteomes" id="UP000245708"/>
    </source>
</evidence>
<dbReference type="Gene3D" id="3.40.50.1820">
    <property type="entry name" value="alpha/beta hydrolase"/>
    <property type="match status" value="1"/>
</dbReference>
<organism evidence="5 6">
    <name type="scientific">Roseicyclus mahoneyensis</name>
    <dbReference type="NCBI Taxonomy" id="164332"/>
    <lineage>
        <taxon>Bacteria</taxon>
        <taxon>Pseudomonadati</taxon>
        <taxon>Pseudomonadota</taxon>
        <taxon>Alphaproteobacteria</taxon>
        <taxon>Rhodobacterales</taxon>
        <taxon>Roseobacteraceae</taxon>
        <taxon>Roseicyclus</taxon>
    </lineage>
</organism>
<dbReference type="AlphaFoldDB" id="A0A316H5T8"/>
<dbReference type="PROSITE" id="PS50043">
    <property type="entry name" value="HTH_LUXR_2"/>
    <property type="match status" value="1"/>
</dbReference>
<dbReference type="EMBL" id="QGGW01000001">
    <property type="protein sequence ID" value="PWK62933.1"/>
    <property type="molecule type" value="Genomic_DNA"/>
</dbReference>
<keyword evidence="2" id="KW-0238">DNA-binding</keyword>
<dbReference type="SMART" id="SM00421">
    <property type="entry name" value="HTH_LUXR"/>
    <property type="match status" value="1"/>
</dbReference>
<dbReference type="PROSITE" id="PS00622">
    <property type="entry name" value="HTH_LUXR_1"/>
    <property type="match status" value="1"/>
</dbReference>
<dbReference type="GO" id="GO:0006355">
    <property type="term" value="P:regulation of DNA-templated transcription"/>
    <property type="evidence" value="ECO:0007669"/>
    <property type="project" value="InterPro"/>
</dbReference>
<evidence type="ECO:0000256" key="3">
    <source>
        <dbReference type="ARBA" id="ARBA00023163"/>
    </source>
</evidence>
<evidence type="ECO:0000256" key="2">
    <source>
        <dbReference type="ARBA" id="ARBA00023125"/>
    </source>
</evidence>
<gene>
    <name evidence="5" type="ORF">C7455_101974</name>
</gene>
<dbReference type="InterPro" id="IPR016032">
    <property type="entry name" value="Sig_transdc_resp-reg_C-effctor"/>
</dbReference>
<dbReference type="Pfam" id="PF00196">
    <property type="entry name" value="GerE"/>
    <property type="match status" value="1"/>
</dbReference>
<keyword evidence="1" id="KW-0805">Transcription regulation</keyword>